<dbReference type="EMBL" id="JADJOT010000012">
    <property type="protein sequence ID" value="MBK7956237.1"/>
    <property type="molecule type" value="Genomic_DNA"/>
</dbReference>
<evidence type="ECO:0000313" key="4">
    <source>
        <dbReference type="Proteomes" id="UP000706151"/>
    </source>
</evidence>
<evidence type="ECO:0000259" key="2">
    <source>
        <dbReference type="Pfam" id="PF03050"/>
    </source>
</evidence>
<gene>
    <name evidence="3" type="ORF">IPK02_21095</name>
</gene>
<dbReference type="InterPro" id="IPR004291">
    <property type="entry name" value="Transposase_IS66_central"/>
</dbReference>
<dbReference type="PANTHER" id="PTHR33678">
    <property type="entry name" value="BLL1576 PROTEIN"/>
    <property type="match status" value="1"/>
</dbReference>
<sequence length="271" mass="30721">MPRYPGHPDRATAGAMDSPRQIRRVDLGAPPAVQVLLRPADSSTAPGLVRLRTDALAGTLTGGLRTLAPLFEPLEEALLCRLQSENRWHADETRWMVFAETEGKIGHRWYLWGFHSESVIHFVLDPTRSAQVPIAERSDSEGGVVICDRYSGYQKLARILGKILLAFCWAHQRRDFIELANAHPDLSGWAFSWVERIGELYHLNDQRLEVRGDPVQWAERDHRLRQAILQMVTERAAELANPALKAPARKVLKIKWTPKSRQELSLFKLGT</sequence>
<feature type="region of interest" description="Disordered" evidence="1">
    <location>
        <begin position="1"/>
        <end position="20"/>
    </location>
</feature>
<dbReference type="PANTHER" id="PTHR33678:SF2">
    <property type="match status" value="1"/>
</dbReference>
<dbReference type="Pfam" id="PF03050">
    <property type="entry name" value="DDE_Tnp_IS66"/>
    <property type="match status" value="1"/>
</dbReference>
<protein>
    <submittedName>
        <fullName evidence="3">Transposase</fullName>
    </submittedName>
</protein>
<feature type="domain" description="Transposase IS66 central" evidence="2">
    <location>
        <begin position="57"/>
        <end position="251"/>
    </location>
</feature>
<accession>A0A935TF95</accession>
<reference evidence="3 4" key="1">
    <citation type="submission" date="2020-10" db="EMBL/GenBank/DDBJ databases">
        <title>Connecting structure to function with the recovery of over 1000 high-quality activated sludge metagenome-assembled genomes encoding full-length rRNA genes using long-read sequencing.</title>
        <authorList>
            <person name="Singleton C.M."/>
            <person name="Petriglieri F."/>
            <person name="Kristensen J.M."/>
            <person name="Kirkegaard R.H."/>
            <person name="Michaelsen T.Y."/>
            <person name="Andersen M.H."/>
            <person name="Karst S.M."/>
            <person name="Dueholm M.S."/>
            <person name="Nielsen P.H."/>
            <person name="Albertsen M."/>
        </authorList>
    </citation>
    <scope>NUCLEOTIDE SEQUENCE [LARGE SCALE GENOMIC DNA]</scope>
    <source>
        <strain evidence="3">Fred_18-Q3-R57-64_BAT3C.720</strain>
    </source>
</reference>
<dbReference type="InterPro" id="IPR052344">
    <property type="entry name" value="Transposase-related"/>
</dbReference>
<dbReference type="AlphaFoldDB" id="A0A935TF95"/>
<evidence type="ECO:0000256" key="1">
    <source>
        <dbReference type="SAM" id="MobiDB-lite"/>
    </source>
</evidence>
<comment type="caution">
    <text evidence="3">The sequence shown here is derived from an EMBL/GenBank/DDBJ whole genome shotgun (WGS) entry which is preliminary data.</text>
</comment>
<dbReference type="Proteomes" id="UP000706151">
    <property type="component" value="Unassembled WGS sequence"/>
</dbReference>
<feature type="compositionally biased region" description="Basic and acidic residues" evidence="1">
    <location>
        <begin position="1"/>
        <end position="10"/>
    </location>
</feature>
<organism evidence="3 4">
    <name type="scientific">Candidatus Accumulibacter affinis</name>
    <dbReference type="NCBI Taxonomy" id="2954384"/>
    <lineage>
        <taxon>Bacteria</taxon>
        <taxon>Pseudomonadati</taxon>
        <taxon>Pseudomonadota</taxon>
        <taxon>Betaproteobacteria</taxon>
        <taxon>Candidatus Accumulibacter</taxon>
    </lineage>
</organism>
<proteinExistence type="predicted"/>
<evidence type="ECO:0000313" key="3">
    <source>
        <dbReference type="EMBL" id="MBK7956237.1"/>
    </source>
</evidence>
<name>A0A935TF95_9PROT</name>